<keyword evidence="2" id="KW-1185">Reference proteome</keyword>
<sequence>RLLAPLRRNGQTDLPLIPNEIYLHIFECMAPADQPLSDQYVETFSALALVCRFFCSVALPRIFERVTFSANTHTNSTLASRKTKWAGQILSNTEPAMSLALYVKECTFDSWALYKEAKWPFPFESLYCQAMTRMSNIQKVVFSASRVKTDHWEALAELKQLDVLEFHSCSFIDDPPDKELTVRSVWLSYSSTTLTLRPIATTSLRSLKANNVEIALKIVAFRQLDIDYLVLDEEITDIEPLLDVFRHLPSLQNVSFGIAGWALASLYGKLSLKKLFTRLHSFTIDAIDSRVPRDDDDIKMVCFIPRILLSRQLIFVAASIQYM</sequence>
<dbReference type="HOGENOM" id="CLU_067874_0_0_1"/>
<reference evidence="2" key="2">
    <citation type="submission" date="2015-01" db="EMBL/GenBank/DDBJ databases">
        <title>Evolutionary Origins and Diversification of the Mycorrhizal Mutualists.</title>
        <authorList>
            <consortium name="DOE Joint Genome Institute"/>
            <consortium name="Mycorrhizal Genomics Consortium"/>
            <person name="Kohler A."/>
            <person name="Kuo A."/>
            <person name="Nagy L.G."/>
            <person name="Floudas D."/>
            <person name="Copeland A."/>
            <person name="Barry K.W."/>
            <person name="Cichocki N."/>
            <person name="Veneault-Fourrey C."/>
            <person name="LaButti K."/>
            <person name="Lindquist E.A."/>
            <person name="Lipzen A."/>
            <person name="Lundell T."/>
            <person name="Morin E."/>
            <person name="Murat C."/>
            <person name="Riley R."/>
            <person name="Ohm R."/>
            <person name="Sun H."/>
            <person name="Tunlid A."/>
            <person name="Henrissat B."/>
            <person name="Grigoriev I.V."/>
            <person name="Hibbett D.S."/>
            <person name="Martin F."/>
        </authorList>
    </citation>
    <scope>NUCLEOTIDE SEQUENCE [LARGE SCALE GENOMIC DNA]</scope>
    <source>
        <strain evidence="2">UH-Slu-Lm8-n1</strain>
    </source>
</reference>
<feature type="non-terminal residue" evidence="1">
    <location>
        <position position="1"/>
    </location>
</feature>
<evidence type="ECO:0000313" key="2">
    <source>
        <dbReference type="Proteomes" id="UP000054485"/>
    </source>
</evidence>
<proteinExistence type="predicted"/>
<dbReference type="Proteomes" id="UP000054485">
    <property type="component" value="Unassembled WGS sequence"/>
</dbReference>
<gene>
    <name evidence="1" type="ORF">CY34DRAFT_96536</name>
</gene>
<dbReference type="AlphaFoldDB" id="A0A0D0ALQ5"/>
<dbReference type="EMBL" id="KN835652">
    <property type="protein sequence ID" value="KIK35192.1"/>
    <property type="molecule type" value="Genomic_DNA"/>
</dbReference>
<evidence type="ECO:0008006" key="3">
    <source>
        <dbReference type="Google" id="ProtNLM"/>
    </source>
</evidence>
<dbReference type="InParanoid" id="A0A0D0ALQ5"/>
<accession>A0A0D0ALQ5</accession>
<name>A0A0D0ALQ5_9AGAM</name>
<reference evidence="1 2" key="1">
    <citation type="submission" date="2014-04" db="EMBL/GenBank/DDBJ databases">
        <authorList>
            <consortium name="DOE Joint Genome Institute"/>
            <person name="Kuo A."/>
            <person name="Ruytinx J."/>
            <person name="Rineau F."/>
            <person name="Colpaert J."/>
            <person name="Kohler A."/>
            <person name="Nagy L.G."/>
            <person name="Floudas D."/>
            <person name="Copeland A."/>
            <person name="Barry K.W."/>
            <person name="Cichocki N."/>
            <person name="Veneault-Fourrey C."/>
            <person name="LaButti K."/>
            <person name="Lindquist E.A."/>
            <person name="Lipzen A."/>
            <person name="Lundell T."/>
            <person name="Morin E."/>
            <person name="Murat C."/>
            <person name="Sun H."/>
            <person name="Tunlid A."/>
            <person name="Henrissat B."/>
            <person name="Grigoriev I.V."/>
            <person name="Hibbett D.S."/>
            <person name="Martin F."/>
            <person name="Nordberg H.P."/>
            <person name="Cantor M.N."/>
            <person name="Hua S.X."/>
        </authorList>
    </citation>
    <scope>NUCLEOTIDE SEQUENCE [LARGE SCALE GENOMIC DNA]</scope>
    <source>
        <strain evidence="1 2">UH-Slu-Lm8-n1</strain>
    </source>
</reference>
<protein>
    <recommendedName>
        <fullName evidence="3">F-box domain-containing protein</fullName>
    </recommendedName>
</protein>
<dbReference type="OrthoDB" id="3256662at2759"/>
<organism evidence="1 2">
    <name type="scientific">Suillus luteus UH-Slu-Lm8-n1</name>
    <dbReference type="NCBI Taxonomy" id="930992"/>
    <lineage>
        <taxon>Eukaryota</taxon>
        <taxon>Fungi</taxon>
        <taxon>Dikarya</taxon>
        <taxon>Basidiomycota</taxon>
        <taxon>Agaricomycotina</taxon>
        <taxon>Agaricomycetes</taxon>
        <taxon>Agaricomycetidae</taxon>
        <taxon>Boletales</taxon>
        <taxon>Suillineae</taxon>
        <taxon>Suillaceae</taxon>
        <taxon>Suillus</taxon>
    </lineage>
</organism>
<evidence type="ECO:0000313" key="1">
    <source>
        <dbReference type="EMBL" id="KIK35192.1"/>
    </source>
</evidence>